<name>A0A319EBU0_9EURO</name>
<dbReference type="VEuPathDB" id="FungiDB:BO71DRAFT_345548"/>
<feature type="region of interest" description="Disordered" evidence="1">
    <location>
        <begin position="45"/>
        <end position="69"/>
    </location>
</feature>
<dbReference type="PANTHER" id="PTHR34706:SF3">
    <property type="entry name" value="ANKYRIN REPEAT PROTEIN (AFU_ORTHOLOGUE AFUA_7G06200)"/>
    <property type="match status" value="1"/>
</dbReference>
<evidence type="ECO:0000313" key="3">
    <source>
        <dbReference type="Proteomes" id="UP000247810"/>
    </source>
</evidence>
<reference evidence="2 3" key="1">
    <citation type="submission" date="2018-02" db="EMBL/GenBank/DDBJ databases">
        <title>The genomes of Aspergillus section Nigri reveals drivers in fungal speciation.</title>
        <authorList>
            <consortium name="DOE Joint Genome Institute"/>
            <person name="Vesth T.C."/>
            <person name="Nybo J."/>
            <person name="Theobald S."/>
            <person name="Brandl J."/>
            <person name="Frisvad J.C."/>
            <person name="Nielsen K.F."/>
            <person name="Lyhne E.K."/>
            <person name="Kogle M.E."/>
            <person name="Kuo A."/>
            <person name="Riley R."/>
            <person name="Clum A."/>
            <person name="Nolan M."/>
            <person name="Lipzen A."/>
            <person name="Salamov A."/>
            <person name="Henrissat B."/>
            <person name="Wiebenga A."/>
            <person name="De vries R.P."/>
            <person name="Grigoriev I.V."/>
            <person name="Mortensen U.H."/>
            <person name="Andersen M.R."/>
            <person name="Baker S.E."/>
        </authorList>
    </citation>
    <scope>NUCLEOTIDE SEQUENCE [LARGE SCALE GENOMIC DNA]</scope>
    <source>
        <strain evidence="2 3">CBS 707.79</strain>
    </source>
</reference>
<evidence type="ECO:0000313" key="2">
    <source>
        <dbReference type="EMBL" id="PYH98228.1"/>
    </source>
</evidence>
<accession>A0A319EBU0</accession>
<feature type="region of interest" description="Disordered" evidence="1">
    <location>
        <begin position="1"/>
        <end position="23"/>
    </location>
</feature>
<dbReference type="OrthoDB" id="2142040at2759"/>
<evidence type="ECO:0000256" key="1">
    <source>
        <dbReference type="SAM" id="MobiDB-lite"/>
    </source>
</evidence>
<dbReference type="InterPro" id="IPR036465">
    <property type="entry name" value="vWFA_dom_sf"/>
</dbReference>
<dbReference type="EMBL" id="KZ825814">
    <property type="protein sequence ID" value="PYH98228.1"/>
    <property type="molecule type" value="Genomic_DNA"/>
</dbReference>
<evidence type="ECO:0008006" key="4">
    <source>
        <dbReference type="Google" id="ProtNLM"/>
    </source>
</evidence>
<organism evidence="2 3">
    <name type="scientific">Aspergillus ellipticus CBS 707.79</name>
    <dbReference type="NCBI Taxonomy" id="1448320"/>
    <lineage>
        <taxon>Eukaryota</taxon>
        <taxon>Fungi</taxon>
        <taxon>Dikarya</taxon>
        <taxon>Ascomycota</taxon>
        <taxon>Pezizomycotina</taxon>
        <taxon>Eurotiomycetes</taxon>
        <taxon>Eurotiomycetidae</taxon>
        <taxon>Eurotiales</taxon>
        <taxon>Aspergillaceae</taxon>
        <taxon>Aspergillus</taxon>
        <taxon>Aspergillus subgen. Circumdati</taxon>
    </lineage>
</organism>
<keyword evidence="3" id="KW-1185">Reference proteome</keyword>
<protein>
    <recommendedName>
        <fullName evidence="4">VWFA domain-containing protein</fullName>
    </recommendedName>
</protein>
<dbReference type="STRING" id="1448320.A0A319EBU0"/>
<sequence length="497" mass="54355">MNSGVKKKTSRRPRVRHCKGRAKHGGRCRTRVAGFSTHCRNHKHQLDQQRDLLPGHTSPNSKNGLESKCPGAIVHNIPWEEETGKAGADATPMEISCDDDGDAPVLCGSKGIHESADAPYERSSGMADDGTSRGLGEGSRVNGNAGLGRGPEGTNDAQTPDPSGDMDAGGQDTTADGVRPSGVTVNKDSWNTKHENCGNTTNKNCGNNATINRTSQAIRLQGVYQTFITNNYSSFFSPDDPVIKELVLKAAAEMVHITQKYDVAPSRGRDMVELALFDLVVVCDNSGSMWRYRNAMKDTLRHLVTISSLLLPKGITIQFLNANNDGRDVYHDITDGSQVDKIFQTVELLKVKNLWGSSGLGEVVNKKVLHPMIIRKAQAKELKRPVITIMISDAKPSSRKDGEMVKSTIRSCKESPELNDYGERAALFLLSRVGNSKAGEKFLNELQGDDSINDILHCSVESLDKWQAEFQKPGSENKYTGKLIELFLTALDRRAAH</sequence>
<dbReference type="Proteomes" id="UP000247810">
    <property type="component" value="Unassembled WGS sequence"/>
</dbReference>
<dbReference type="PANTHER" id="PTHR34706">
    <property type="entry name" value="SLR1338 PROTEIN"/>
    <property type="match status" value="1"/>
</dbReference>
<proteinExistence type="predicted"/>
<gene>
    <name evidence="2" type="ORF">BO71DRAFT_345548</name>
</gene>
<dbReference type="AlphaFoldDB" id="A0A319EBU0"/>
<feature type="region of interest" description="Disordered" evidence="1">
    <location>
        <begin position="115"/>
        <end position="195"/>
    </location>
</feature>
<dbReference type="SUPFAM" id="SSF53300">
    <property type="entry name" value="vWA-like"/>
    <property type="match status" value="1"/>
</dbReference>